<comment type="caution">
    <text evidence="2">The sequence shown here is derived from an EMBL/GenBank/DDBJ whole genome shotgun (WGS) entry which is preliminary data.</text>
</comment>
<proteinExistence type="predicted"/>
<dbReference type="InterPro" id="IPR005303">
    <property type="entry name" value="MOCOS_middle"/>
</dbReference>
<organism evidence="2 3">
    <name type="scientific">Nocardioides aurantiacus</name>
    <dbReference type="NCBI Taxonomy" id="86796"/>
    <lineage>
        <taxon>Bacteria</taxon>
        <taxon>Bacillati</taxon>
        <taxon>Actinomycetota</taxon>
        <taxon>Actinomycetes</taxon>
        <taxon>Propionibacteriales</taxon>
        <taxon>Nocardioidaceae</taxon>
        <taxon>Nocardioides</taxon>
    </lineage>
</organism>
<dbReference type="GO" id="GO:0003824">
    <property type="term" value="F:catalytic activity"/>
    <property type="evidence" value="ECO:0007669"/>
    <property type="project" value="InterPro"/>
</dbReference>
<accession>A0A3N2CZN8</accession>
<dbReference type="Gene3D" id="2.40.33.20">
    <property type="entry name" value="PK beta-barrel domain-like"/>
    <property type="match status" value="1"/>
</dbReference>
<dbReference type="AlphaFoldDB" id="A0A3N2CZN8"/>
<feature type="domain" description="MOSC" evidence="1">
    <location>
        <begin position="144"/>
        <end position="295"/>
    </location>
</feature>
<sequence>MEPVGRVAQLWRYPVKSMGGHRVPAATVGRRGVRTDRLWAVRDLETDVLATARRLPGLLACEARFDGEPPADVGPGRPWPVVVTLPGGEELGSDDPRVHQRLSELLGRRVRLAPLPPLGDRRAHRAGVQTPASVRRDLGLDRDDRLPSRPAIPLATLLRLARYATPPGSHVDVFPVHLLSTTTLATLAAEAPGSRFDVRRFRPNVVLELTDPDRAPDPGLPEHGWSGGTLRLGGARLDVVTPTVRCVVPTRPQAGLDRDREVMRAVARRADRFAGAYAEVAAEGPVHEGDEVSLTPGRPPGVVRRAADRALAATLQRAVRLGA</sequence>
<dbReference type="RefSeq" id="WP_211332605.1">
    <property type="nucleotide sequence ID" value="NZ_RKHO01000001.1"/>
</dbReference>
<protein>
    <recommendedName>
        <fullName evidence="1">MOSC domain-containing protein</fullName>
    </recommendedName>
</protein>
<dbReference type="InterPro" id="IPR011037">
    <property type="entry name" value="Pyrv_Knase-like_insert_dom_sf"/>
</dbReference>
<dbReference type="GO" id="GO:0030151">
    <property type="term" value="F:molybdenum ion binding"/>
    <property type="evidence" value="ECO:0007669"/>
    <property type="project" value="InterPro"/>
</dbReference>
<dbReference type="SUPFAM" id="SSF50800">
    <property type="entry name" value="PK beta-barrel domain-like"/>
    <property type="match status" value="1"/>
</dbReference>
<dbReference type="Proteomes" id="UP000281738">
    <property type="component" value="Unassembled WGS sequence"/>
</dbReference>
<reference evidence="2 3" key="1">
    <citation type="submission" date="2018-11" db="EMBL/GenBank/DDBJ databases">
        <title>Sequencing the genomes of 1000 actinobacteria strains.</title>
        <authorList>
            <person name="Klenk H.-P."/>
        </authorList>
    </citation>
    <scope>NUCLEOTIDE SEQUENCE [LARGE SCALE GENOMIC DNA]</scope>
    <source>
        <strain evidence="2 3">DSM 12652</strain>
    </source>
</reference>
<dbReference type="GO" id="GO:0030170">
    <property type="term" value="F:pyridoxal phosphate binding"/>
    <property type="evidence" value="ECO:0007669"/>
    <property type="project" value="InterPro"/>
</dbReference>
<evidence type="ECO:0000313" key="2">
    <source>
        <dbReference type="EMBL" id="ROR93015.1"/>
    </source>
</evidence>
<gene>
    <name evidence="2" type="ORF">EDD33_3920</name>
</gene>
<dbReference type="Pfam" id="PF03476">
    <property type="entry name" value="MOSC_N"/>
    <property type="match status" value="1"/>
</dbReference>
<name>A0A3N2CZN8_9ACTN</name>
<evidence type="ECO:0000259" key="1">
    <source>
        <dbReference type="PROSITE" id="PS51340"/>
    </source>
</evidence>
<dbReference type="PROSITE" id="PS51340">
    <property type="entry name" value="MOSC"/>
    <property type="match status" value="1"/>
</dbReference>
<keyword evidence="3" id="KW-1185">Reference proteome</keyword>
<dbReference type="InterPro" id="IPR005302">
    <property type="entry name" value="MoCF_Sase_C"/>
</dbReference>
<evidence type="ECO:0000313" key="3">
    <source>
        <dbReference type="Proteomes" id="UP000281738"/>
    </source>
</evidence>
<dbReference type="EMBL" id="RKHO01000001">
    <property type="protein sequence ID" value="ROR93015.1"/>
    <property type="molecule type" value="Genomic_DNA"/>
</dbReference>
<dbReference type="Pfam" id="PF03473">
    <property type="entry name" value="MOSC"/>
    <property type="match status" value="1"/>
</dbReference>